<dbReference type="NCBIfam" id="NF040942">
    <property type="entry name" value="hypo_ExtJ"/>
    <property type="match status" value="1"/>
</dbReference>
<reference evidence="2 3" key="1">
    <citation type="submission" date="2007-05" db="EMBL/GenBank/DDBJ databases">
        <title>Complete sequence of Geobacter uraniireducens Rf4.</title>
        <authorList>
            <consortium name="US DOE Joint Genome Institute"/>
            <person name="Copeland A."/>
            <person name="Lucas S."/>
            <person name="Lapidus A."/>
            <person name="Barry K."/>
            <person name="Detter J.C."/>
            <person name="Glavina del Rio T."/>
            <person name="Hammon N."/>
            <person name="Israni S."/>
            <person name="Dalin E."/>
            <person name="Tice H."/>
            <person name="Pitluck S."/>
            <person name="Chertkov O."/>
            <person name="Brettin T."/>
            <person name="Bruce D."/>
            <person name="Han C."/>
            <person name="Schmutz J."/>
            <person name="Larimer F."/>
            <person name="Land M."/>
            <person name="Hauser L."/>
            <person name="Kyrpides N."/>
            <person name="Mikhailova N."/>
            <person name="Shelobolina E."/>
            <person name="Aklujkar M."/>
            <person name="Lovley D."/>
            <person name="Richardson P."/>
        </authorList>
    </citation>
    <scope>NUCLEOTIDE SEQUENCE [LARGE SCALE GENOMIC DNA]</scope>
    <source>
        <strain evidence="2 3">Rf4</strain>
    </source>
</reference>
<sequence length="106" mass="10941">MKKLMTTISVFLATVALAAVALAANASFTGKVTKIDGTKVTVTAEQDIPSWVKKGANVSALGGAPKVLEVKGKEMVLRFGKEKAATIKTDSAVTVNESSGDELQGC</sequence>
<feature type="chain" id="PRO_5002683418" description="DUF5666 domain-containing protein" evidence="1">
    <location>
        <begin position="19"/>
        <end position="106"/>
    </location>
</feature>
<dbReference type="Proteomes" id="UP000006695">
    <property type="component" value="Chromosome"/>
</dbReference>
<evidence type="ECO:0000256" key="1">
    <source>
        <dbReference type="SAM" id="SignalP"/>
    </source>
</evidence>
<proteinExistence type="predicted"/>
<dbReference type="AlphaFoldDB" id="A5GCN1"/>
<dbReference type="HOGENOM" id="CLU_2219367_0_0_7"/>
<dbReference type="KEGG" id="gur:Gura_0452"/>
<evidence type="ECO:0008006" key="4">
    <source>
        <dbReference type="Google" id="ProtNLM"/>
    </source>
</evidence>
<keyword evidence="3" id="KW-1185">Reference proteome</keyword>
<evidence type="ECO:0000313" key="3">
    <source>
        <dbReference type="Proteomes" id="UP000006695"/>
    </source>
</evidence>
<keyword evidence="1" id="KW-0732">Signal</keyword>
<evidence type="ECO:0000313" key="2">
    <source>
        <dbReference type="EMBL" id="ABQ24668.1"/>
    </source>
</evidence>
<name>A5GCN1_GEOUR</name>
<dbReference type="STRING" id="351605.Gura_0452"/>
<protein>
    <recommendedName>
        <fullName evidence="4">DUF5666 domain-containing protein</fullName>
    </recommendedName>
</protein>
<feature type="signal peptide" evidence="1">
    <location>
        <begin position="1"/>
        <end position="18"/>
    </location>
</feature>
<dbReference type="EMBL" id="CP000698">
    <property type="protein sequence ID" value="ABQ24668.1"/>
    <property type="molecule type" value="Genomic_DNA"/>
</dbReference>
<accession>A5GCN1</accession>
<dbReference type="OrthoDB" id="5398616at2"/>
<organism evidence="2 3">
    <name type="scientific">Geotalea uraniireducens (strain Rf4)</name>
    <name type="common">Geobacter uraniireducens</name>
    <dbReference type="NCBI Taxonomy" id="351605"/>
    <lineage>
        <taxon>Bacteria</taxon>
        <taxon>Pseudomonadati</taxon>
        <taxon>Thermodesulfobacteriota</taxon>
        <taxon>Desulfuromonadia</taxon>
        <taxon>Geobacterales</taxon>
        <taxon>Geobacteraceae</taxon>
        <taxon>Geotalea</taxon>
    </lineage>
</organism>
<gene>
    <name evidence="2" type="ordered locus">Gura_0452</name>
</gene>
<dbReference type="RefSeq" id="WP_011937393.1">
    <property type="nucleotide sequence ID" value="NC_009483.1"/>
</dbReference>